<dbReference type="Proteomes" id="UP001634393">
    <property type="component" value="Unassembled WGS sequence"/>
</dbReference>
<dbReference type="PANTHER" id="PTHR31170:SF25">
    <property type="entry name" value="BNAA09G04570D PROTEIN"/>
    <property type="match status" value="1"/>
</dbReference>
<dbReference type="InterPro" id="IPR004158">
    <property type="entry name" value="DUF247_pln"/>
</dbReference>
<evidence type="ECO:0000256" key="1">
    <source>
        <dbReference type="SAM" id="Phobius"/>
    </source>
</evidence>
<feature type="transmembrane region" description="Helical" evidence="1">
    <location>
        <begin position="265"/>
        <end position="291"/>
    </location>
</feature>
<name>A0ABD3TSD6_9LAMI</name>
<accession>A0ABD3TSD6</accession>
<keyword evidence="1" id="KW-1133">Transmembrane helix</keyword>
<dbReference type="PANTHER" id="PTHR31170">
    <property type="entry name" value="BNAC04G53230D PROTEIN"/>
    <property type="match status" value="1"/>
</dbReference>
<protein>
    <submittedName>
        <fullName evidence="2">Uncharacterized protein</fullName>
    </submittedName>
</protein>
<keyword evidence="1" id="KW-0472">Membrane</keyword>
<dbReference type="EMBL" id="JBJXBP010000003">
    <property type="protein sequence ID" value="KAL3839200.1"/>
    <property type="molecule type" value="Genomic_DNA"/>
</dbReference>
<dbReference type="Pfam" id="PF03140">
    <property type="entry name" value="DUF247"/>
    <property type="match status" value="1"/>
</dbReference>
<comment type="caution">
    <text evidence="2">The sequence shown here is derived from an EMBL/GenBank/DDBJ whole genome shotgun (WGS) entry which is preliminary data.</text>
</comment>
<gene>
    <name evidence="2" type="ORF">ACJIZ3_023791</name>
</gene>
<evidence type="ECO:0000313" key="2">
    <source>
        <dbReference type="EMBL" id="KAL3839200.1"/>
    </source>
</evidence>
<keyword evidence="1" id="KW-0812">Transmembrane</keyword>
<proteinExistence type="predicted"/>
<dbReference type="AlphaFoldDB" id="A0ABD3TSD6"/>
<organism evidence="2 3">
    <name type="scientific">Penstemon smallii</name>
    <dbReference type="NCBI Taxonomy" id="265156"/>
    <lineage>
        <taxon>Eukaryota</taxon>
        <taxon>Viridiplantae</taxon>
        <taxon>Streptophyta</taxon>
        <taxon>Embryophyta</taxon>
        <taxon>Tracheophyta</taxon>
        <taxon>Spermatophyta</taxon>
        <taxon>Magnoliopsida</taxon>
        <taxon>eudicotyledons</taxon>
        <taxon>Gunneridae</taxon>
        <taxon>Pentapetalae</taxon>
        <taxon>asterids</taxon>
        <taxon>lamiids</taxon>
        <taxon>Lamiales</taxon>
        <taxon>Plantaginaceae</taxon>
        <taxon>Cheloneae</taxon>
        <taxon>Penstemon</taxon>
    </lineage>
</organism>
<keyword evidence="3" id="KW-1185">Reference proteome</keyword>
<evidence type="ECO:0000313" key="3">
    <source>
        <dbReference type="Proteomes" id="UP001634393"/>
    </source>
</evidence>
<sequence length="295" mass="33518">MENHKERALLHFLKRSGKKLTEYCNALEKELKNLKEAFGRVHMLLLENQVPLHVLEILFRYAVICSILRIFGLDRQLESMDQAPGCLHVLDVVRSGLLVELPSATDLESEYEFLPNCYIPSATDLHQAGIEFLRSSMGIKFKGSTLHVRPIIAVTDDPKSFFLNLMAFERLHVVTSYVYFMGCLINSDRDISLLLSVGIVPGALGNDEDVARLFRSISKYAMLNPDHGALVRDFQFMVSKVSERYRMKLSAWRMDLLQNYLKSPWGVVSVIAAIILFTLTTIQTVFTVLGYTNPK</sequence>
<reference evidence="2 3" key="1">
    <citation type="submission" date="2024-12" db="EMBL/GenBank/DDBJ databases">
        <title>The unique morphological basis and parallel evolutionary history of personate flowers in Penstemon.</title>
        <authorList>
            <person name="Depatie T.H."/>
            <person name="Wessinger C.A."/>
        </authorList>
    </citation>
    <scope>NUCLEOTIDE SEQUENCE [LARGE SCALE GENOMIC DNA]</scope>
    <source>
        <strain evidence="2">WTNN_2</strain>
        <tissue evidence="2">Leaf</tissue>
    </source>
</reference>